<comment type="caution">
    <text evidence="1">The sequence shown here is derived from an EMBL/GenBank/DDBJ whole genome shotgun (WGS) entry which is preliminary data.</text>
</comment>
<keyword evidence="2" id="KW-1185">Reference proteome</keyword>
<feature type="non-terminal residue" evidence="1">
    <location>
        <position position="1"/>
    </location>
</feature>
<protein>
    <submittedName>
        <fullName evidence="1">Uncharacterized protein</fullName>
    </submittedName>
</protein>
<accession>A0A371FGV8</accession>
<gene>
    <name evidence="1" type="ORF">CR513_42387</name>
</gene>
<sequence>MTELTSLVRYLAIGQHHISPPTRVCGIYASIEHPTNAYPTLQESEPNNAKVVGMINGYNMVVNNISSLKGTKKFNQNHSISLPKQNSQINKI</sequence>
<evidence type="ECO:0000313" key="1">
    <source>
        <dbReference type="EMBL" id="RDX77480.1"/>
    </source>
</evidence>
<organism evidence="1 2">
    <name type="scientific">Mucuna pruriens</name>
    <name type="common">Velvet bean</name>
    <name type="synonym">Dolichos pruriens</name>
    <dbReference type="NCBI Taxonomy" id="157652"/>
    <lineage>
        <taxon>Eukaryota</taxon>
        <taxon>Viridiplantae</taxon>
        <taxon>Streptophyta</taxon>
        <taxon>Embryophyta</taxon>
        <taxon>Tracheophyta</taxon>
        <taxon>Spermatophyta</taxon>
        <taxon>Magnoliopsida</taxon>
        <taxon>eudicotyledons</taxon>
        <taxon>Gunneridae</taxon>
        <taxon>Pentapetalae</taxon>
        <taxon>rosids</taxon>
        <taxon>fabids</taxon>
        <taxon>Fabales</taxon>
        <taxon>Fabaceae</taxon>
        <taxon>Papilionoideae</taxon>
        <taxon>50 kb inversion clade</taxon>
        <taxon>NPAAA clade</taxon>
        <taxon>indigoferoid/millettioid clade</taxon>
        <taxon>Phaseoleae</taxon>
        <taxon>Mucuna</taxon>
    </lineage>
</organism>
<proteinExistence type="predicted"/>
<name>A0A371FGV8_MUCPR</name>
<reference evidence="1" key="1">
    <citation type="submission" date="2018-05" db="EMBL/GenBank/DDBJ databases">
        <title>Draft genome of Mucuna pruriens seed.</title>
        <authorList>
            <person name="Nnadi N.E."/>
            <person name="Vos R."/>
            <person name="Hasami M.H."/>
            <person name="Devisetty U.K."/>
            <person name="Aguiy J.C."/>
        </authorList>
    </citation>
    <scope>NUCLEOTIDE SEQUENCE [LARGE SCALE GENOMIC DNA]</scope>
    <source>
        <strain evidence="1">JCA_2017</strain>
    </source>
</reference>
<evidence type="ECO:0000313" key="2">
    <source>
        <dbReference type="Proteomes" id="UP000257109"/>
    </source>
</evidence>
<dbReference type="EMBL" id="QJKJ01009158">
    <property type="protein sequence ID" value="RDX77480.1"/>
    <property type="molecule type" value="Genomic_DNA"/>
</dbReference>
<dbReference type="AlphaFoldDB" id="A0A371FGV8"/>
<dbReference type="Proteomes" id="UP000257109">
    <property type="component" value="Unassembled WGS sequence"/>
</dbReference>